<dbReference type="PANTHER" id="PTHR21137">
    <property type="entry name" value="ODORANT RECEPTOR"/>
    <property type="match status" value="1"/>
</dbReference>
<keyword evidence="11" id="KW-0175">Coiled coil</keyword>
<keyword evidence="3 10" id="KW-0716">Sensory transduction</keyword>
<dbReference type="GO" id="GO:0005886">
    <property type="term" value="C:plasma membrane"/>
    <property type="evidence" value="ECO:0007669"/>
    <property type="project" value="UniProtKB-SubCell"/>
</dbReference>
<keyword evidence="6 10" id="KW-1133">Transmembrane helix</keyword>
<comment type="caution">
    <text evidence="10">Lacks conserved residue(s) required for the propagation of feature annotation.</text>
</comment>
<keyword evidence="8 10" id="KW-0675">Receptor</keyword>
<dbReference type="OrthoDB" id="7552777at2759"/>
<organism evidence="12 13">
    <name type="scientific">Temnothorax curvispinosus</name>
    <dbReference type="NCBI Taxonomy" id="300111"/>
    <lineage>
        <taxon>Eukaryota</taxon>
        <taxon>Metazoa</taxon>
        <taxon>Ecdysozoa</taxon>
        <taxon>Arthropoda</taxon>
        <taxon>Hexapoda</taxon>
        <taxon>Insecta</taxon>
        <taxon>Pterygota</taxon>
        <taxon>Neoptera</taxon>
        <taxon>Endopterygota</taxon>
        <taxon>Hymenoptera</taxon>
        <taxon>Apocrita</taxon>
        <taxon>Aculeata</taxon>
        <taxon>Formicoidea</taxon>
        <taxon>Formicidae</taxon>
        <taxon>Myrmicinae</taxon>
        <taxon>Temnothorax</taxon>
    </lineage>
</organism>
<evidence type="ECO:0000256" key="6">
    <source>
        <dbReference type="ARBA" id="ARBA00022989"/>
    </source>
</evidence>
<feature type="non-terminal residue" evidence="13">
    <location>
        <position position="1"/>
    </location>
</feature>
<keyword evidence="5 10" id="KW-0552">Olfaction</keyword>
<sequence length="434" mass="49586">ISASEDNIKEFVFPVVFVTSTVLYMFIANYVGQDIIDHTNHVFVTAYSVQWYLAPLQIQRMILFLLQRSGKNFTLGIGGLFIGSLECFATFTAFLTSKCTSDLIVKILSVTFSFAIFMINYISFACNMKAVKNLLTQLQHVYDKLQDECENTIMEEYGYNGKRYTAALTIFGVCSVFTSIAAEFLSSTFDVLPINVSQARRMQFITEYFVDQERYFSLILLHINVAFCIGLFIIIAGGTMLIVYLQLTCGMFRISSYRIERVMRINMLKNISRKNEKVIFEGIICAIDMHRQAMKLSELLVSKFETMLFCLIAVGVVSLSLNLFQISQIGSSQDNVKELLFPFLFVTICILYMFLANYAGQNVIDHTNYVFVTAYSVQWYMTPLYIQKMILFLLQRGTKKFTLSIKGLFDGSFECFATLIKASISYFAVIYSIH</sequence>
<feature type="transmembrane region" description="Helical" evidence="10">
    <location>
        <begin position="164"/>
        <end position="185"/>
    </location>
</feature>
<dbReference type="GO" id="GO:0004984">
    <property type="term" value="F:olfactory receptor activity"/>
    <property type="evidence" value="ECO:0007669"/>
    <property type="project" value="InterPro"/>
</dbReference>
<evidence type="ECO:0000256" key="9">
    <source>
        <dbReference type="ARBA" id="ARBA00023224"/>
    </source>
</evidence>
<comment type="subcellular location">
    <subcellularLocation>
        <location evidence="1 10">Cell membrane</location>
        <topology evidence="1 10">Multi-pass membrane protein</topology>
    </subcellularLocation>
</comment>
<gene>
    <name evidence="13" type="primary">LOC112456736</name>
</gene>
<dbReference type="RefSeq" id="XP_024875237.1">
    <property type="nucleotide sequence ID" value="XM_025019469.1"/>
</dbReference>
<dbReference type="AlphaFoldDB" id="A0A6J1PZA0"/>
<keyword evidence="9 10" id="KW-0807">Transducer</keyword>
<feature type="transmembrane region" description="Helical" evidence="10">
    <location>
        <begin position="73"/>
        <end position="97"/>
    </location>
</feature>
<keyword evidence="7 10" id="KW-0472">Membrane</keyword>
<accession>A0A6J1PZA0</accession>
<dbReference type="Proteomes" id="UP000504618">
    <property type="component" value="Unplaced"/>
</dbReference>
<evidence type="ECO:0000313" key="12">
    <source>
        <dbReference type="Proteomes" id="UP000504618"/>
    </source>
</evidence>
<comment type="similarity">
    <text evidence="10">Belongs to the insect chemoreceptor superfamily. Heteromeric odorant receptor channel (TC 1.A.69) family.</text>
</comment>
<evidence type="ECO:0000256" key="10">
    <source>
        <dbReference type="RuleBase" id="RU351113"/>
    </source>
</evidence>
<keyword evidence="2" id="KW-1003">Cell membrane</keyword>
<feature type="transmembrane region" description="Helical" evidence="10">
    <location>
        <begin position="306"/>
        <end position="327"/>
    </location>
</feature>
<dbReference type="GO" id="GO:0007165">
    <property type="term" value="P:signal transduction"/>
    <property type="evidence" value="ECO:0007669"/>
    <property type="project" value="UniProtKB-KW"/>
</dbReference>
<name>A0A6J1PZA0_9HYME</name>
<evidence type="ECO:0000256" key="1">
    <source>
        <dbReference type="ARBA" id="ARBA00004651"/>
    </source>
</evidence>
<feature type="transmembrane region" description="Helical" evidence="10">
    <location>
        <begin position="372"/>
        <end position="394"/>
    </location>
</feature>
<feature type="transmembrane region" description="Helical" evidence="10">
    <location>
        <begin position="103"/>
        <end position="122"/>
    </location>
</feature>
<feature type="transmembrane region" description="Helical" evidence="10">
    <location>
        <begin position="12"/>
        <end position="32"/>
    </location>
</feature>
<dbReference type="GO" id="GO:0005549">
    <property type="term" value="F:odorant binding"/>
    <property type="evidence" value="ECO:0007669"/>
    <property type="project" value="InterPro"/>
</dbReference>
<evidence type="ECO:0000256" key="8">
    <source>
        <dbReference type="ARBA" id="ARBA00023170"/>
    </source>
</evidence>
<feature type="coiled-coil region" evidence="11">
    <location>
        <begin position="128"/>
        <end position="155"/>
    </location>
</feature>
<dbReference type="GeneID" id="112456736"/>
<keyword evidence="12" id="KW-1185">Reference proteome</keyword>
<evidence type="ECO:0000313" key="13">
    <source>
        <dbReference type="RefSeq" id="XP_024875237.1"/>
    </source>
</evidence>
<feature type="transmembrane region" description="Helical" evidence="10">
    <location>
        <begin position="339"/>
        <end position="360"/>
    </location>
</feature>
<evidence type="ECO:0000256" key="3">
    <source>
        <dbReference type="ARBA" id="ARBA00022606"/>
    </source>
</evidence>
<dbReference type="Pfam" id="PF02949">
    <property type="entry name" value="7tm_6"/>
    <property type="match status" value="2"/>
</dbReference>
<evidence type="ECO:0000256" key="7">
    <source>
        <dbReference type="ARBA" id="ARBA00023136"/>
    </source>
</evidence>
<proteinExistence type="inferred from homology"/>
<reference evidence="13" key="1">
    <citation type="submission" date="2025-08" db="UniProtKB">
        <authorList>
            <consortium name="RefSeq"/>
        </authorList>
    </citation>
    <scope>IDENTIFICATION</scope>
    <source>
        <tissue evidence="13">Whole body</tissue>
    </source>
</reference>
<dbReference type="InterPro" id="IPR004117">
    <property type="entry name" value="7tm6_olfct_rcpt"/>
</dbReference>
<evidence type="ECO:0000256" key="5">
    <source>
        <dbReference type="ARBA" id="ARBA00022725"/>
    </source>
</evidence>
<protein>
    <recommendedName>
        <fullName evidence="10">Odorant receptor</fullName>
    </recommendedName>
</protein>
<evidence type="ECO:0000256" key="4">
    <source>
        <dbReference type="ARBA" id="ARBA00022692"/>
    </source>
</evidence>
<feature type="transmembrane region" description="Helical" evidence="10">
    <location>
        <begin position="415"/>
        <end position="433"/>
    </location>
</feature>
<keyword evidence="4 10" id="KW-0812">Transmembrane</keyword>
<evidence type="ECO:0000256" key="2">
    <source>
        <dbReference type="ARBA" id="ARBA00022475"/>
    </source>
</evidence>
<dbReference type="PANTHER" id="PTHR21137:SF35">
    <property type="entry name" value="ODORANT RECEPTOR 19A-RELATED"/>
    <property type="match status" value="1"/>
</dbReference>
<evidence type="ECO:0000256" key="11">
    <source>
        <dbReference type="SAM" id="Coils"/>
    </source>
</evidence>
<feature type="transmembrane region" description="Helical" evidence="10">
    <location>
        <begin position="219"/>
        <end position="245"/>
    </location>
</feature>